<evidence type="ECO:0000313" key="2">
    <source>
        <dbReference type="EMBL" id="MCD7469248.1"/>
    </source>
</evidence>
<name>A0ABS8TEE1_DATST</name>
<dbReference type="CDD" id="cd06222">
    <property type="entry name" value="RNase_H_like"/>
    <property type="match status" value="1"/>
</dbReference>
<dbReference type="InterPro" id="IPR036397">
    <property type="entry name" value="RNaseH_sf"/>
</dbReference>
<dbReference type="Proteomes" id="UP000823775">
    <property type="component" value="Unassembled WGS sequence"/>
</dbReference>
<feature type="domain" description="RNase H type-1" evidence="1">
    <location>
        <begin position="1"/>
        <end position="99"/>
    </location>
</feature>
<protein>
    <recommendedName>
        <fullName evidence="1">RNase H type-1 domain-containing protein</fullName>
    </recommendedName>
</protein>
<dbReference type="InterPro" id="IPR002156">
    <property type="entry name" value="RNaseH_domain"/>
</dbReference>
<organism evidence="2 3">
    <name type="scientific">Datura stramonium</name>
    <name type="common">Jimsonweed</name>
    <name type="synonym">Common thornapple</name>
    <dbReference type="NCBI Taxonomy" id="4076"/>
    <lineage>
        <taxon>Eukaryota</taxon>
        <taxon>Viridiplantae</taxon>
        <taxon>Streptophyta</taxon>
        <taxon>Embryophyta</taxon>
        <taxon>Tracheophyta</taxon>
        <taxon>Spermatophyta</taxon>
        <taxon>Magnoliopsida</taxon>
        <taxon>eudicotyledons</taxon>
        <taxon>Gunneridae</taxon>
        <taxon>Pentapetalae</taxon>
        <taxon>asterids</taxon>
        <taxon>lamiids</taxon>
        <taxon>Solanales</taxon>
        <taxon>Solanaceae</taxon>
        <taxon>Solanoideae</taxon>
        <taxon>Datureae</taxon>
        <taxon>Datura</taxon>
    </lineage>
</organism>
<reference evidence="2 3" key="1">
    <citation type="journal article" date="2021" name="BMC Genomics">
        <title>Datura genome reveals duplications of psychoactive alkaloid biosynthetic genes and high mutation rate following tissue culture.</title>
        <authorList>
            <person name="Rajewski A."/>
            <person name="Carter-House D."/>
            <person name="Stajich J."/>
            <person name="Litt A."/>
        </authorList>
    </citation>
    <scope>NUCLEOTIDE SEQUENCE [LARGE SCALE GENOMIC DNA]</scope>
    <source>
        <strain evidence="2">AR-01</strain>
    </source>
</reference>
<dbReference type="InterPro" id="IPR053151">
    <property type="entry name" value="RNase_H-like"/>
</dbReference>
<gene>
    <name evidence="2" type="ORF">HAX54_008119</name>
</gene>
<dbReference type="Pfam" id="PF13456">
    <property type="entry name" value="RVT_3"/>
    <property type="match status" value="1"/>
</dbReference>
<evidence type="ECO:0000313" key="3">
    <source>
        <dbReference type="Proteomes" id="UP000823775"/>
    </source>
</evidence>
<sequence>MRNSKGCWIGGFSCKNNATNHTITELQALEYGLQLAYDLNLFPVEVETDSTEVLENIDNPNPIYNSIPVFCRSLLRKLGNPPLRHCFHQENKVTEFLAKQESKLTTSNMANVLFSPPAKIAKQVQNDQNGVVSTRFITKPCCNKLTSFGNLSLIRNQNNGANAT</sequence>
<dbReference type="Gene3D" id="3.30.420.10">
    <property type="entry name" value="Ribonuclease H-like superfamily/Ribonuclease H"/>
    <property type="match status" value="1"/>
</dbReference>
<keyword evidence="3" id="KW-1185">Reference proteome</keyword>
<dbReference type="PANTHER" id="PTHR47723:SF23">
    <property type="entry name" value="REVERSE TRANSCRIPTASE-LIKE PROTEIN"/>
    <property type="match status" value="1"/>
</dbReference>
<dbReference type="EMBL" id="JACEIK010001419">
    <property type="protein sequence ID" value="MCD7469248.1"/>
    <property type="molecule type" value="Genomic_DNA"/>
</dbReference>
<comment type="caution">
    <text evidence="2">The sequence shown here is derived from an EMBL/GenBank/DDBJ whole genome shotgun (WGS) entry which is preliminary data.</text>
</comment>
<dbReference type="InterPro" id="IPR012337">
    <property type="entry name" value="RNaseH-like_sf"/>
</dbReference>
<accession>A0ABS8TEE1</accession>
<proteinExistence type="predicted"/>
<dbReference type="SUPFAM" id="SSF53098">
    <property type="entry name" value="Ribonuclease H-like"/>
    <property type="match status" value="1"/>
</dbReference>
<dbReference type="PANTHER" id="PTHR47723">
    <property type="entry name" value="OS05G0353850 PROTEIN"/>
    <property type="match status" value="1"/>
</dbReference>
<evidence type="ECO:0000259" key="1">
    <source>
        <dbReference type="Pfam" id="PF13456"/>
    </source>
</evidence>
<dbReference type="InterPro" id="IPR044730">
    <property type="entry name" value="RNase_H-like_dom_plant"/>
</dbReference>